<gene>
    <name evidence="2" type="ORF">SDC9_163183</name>
</gene>
<organism evidence="2">
    <name type="scientific">bioreactor metagenome</name>
    <dbReference type="NCBI Taxonomy" id="1076179"/>
    <lineage>
        <taxon>unclassified sequences</taxon>
        <taxon>metagenomes</taxon>
        <taxon>ecological metagenomes</taxon>
    </lineage>
</organism>
<sequence length="112" mass="12490">MLGGYLGQHEQQTRRNQHIAAVVHKARAVIETRRVHGQQPRPRQHGDKEKQQEIKAAKQRNNALQQRGLIEFDGGHGPQLSWEPTAVQLAGLSFADDSSRPRLIPPAIGLLP</sequence>
<proteinExistence type="predicted"/>
<feature type="region of interest" description="Disordered" evidence="1">
    <location>
        <begin position="32"/>
        <end position="61"/>
    </location>
</feature>
<evidence type="ECO:0000256" key="1">
    <source>
        <dbReference type="SAM" id="MobiDB-lite"/>
    </source>
</evidence>
<reference evidence="2" key="1">
    <citation type="submission" date="2019-08" db="EMBL/GenBank/DDBJ databases">
        <authorList>
            <person name="Kucharzyk K."/>
            <person name="Murdoch R.W."/>
            <person name="Higgins S."/>
            <person name="Loffler F."/>
        </authorList>
    </citation>
    <scope>NUCLEOTIDE SEQUENCE</scope>
</reference>
<evidence type="ECO:0000313" key="2">
    <source>
        <dbReference type="EMBL" id="MPN15847.1"/>
    </source>
</evidence>
<protein>
    <submittedName>
        <fullName evidence="2">Uncharacterized protein</fullName>
    </submittedName>
</protein>
<feature type="compositionally biased region" description="Basic and acidic residues" evidence="1">
    <location>
        <begin position="44"/>
        <end position="56"/>
    </location>
</feature>
<name>A0A645FN50_9ZZZZ</name>
<dbReference type="AlphaFoldDB" id="A0A645FN50"/>
<dbReference type="EMBL" id="VSSQ01062709">
    <property type="protein sequence ID" value="MPN15847.1"/>
    <property type="molecule type" value="Genomic_DNA"/>
</dbReference>
<accession>A0A645FN50</accession>
<comment type="caution">
    <text evidence="2">The sequence shown here is derived from an EMBL/GenBank/DDBJ whole genome shotgun (WGS) entry which is preliminary data.</text>
</comment>